<reference evidence="3 4" key="1">
    <citation type="submission" date="2019-03" db="EMBL/GenBank/DDBJ databases">
        <title>First draft genome of Liparis tanakae, snailfish: a comprehensive survey of snailfish specific genes.</title>
        <authorList>
            <person name="Kim W."/>
            <person name="Song I."/>
            <person name="Jeong J.-H."/>
            <person name="Kim D."/>
            <person name="Kim S."/>
            <person name="Ryu S."/>
            <person name="Song J.Y."/>
            <person name="Lee S.K."/>
        </authorList>
    </citation>
    <scope>NUCLEOTIDE SEQUENCE [LARGE SCALE GENOMIC DNA]</scope>
    <source>
        <tissue evidence="3">Muscle</tissue>
    </source>
</reference>
<sequence length="149" mass="15263">MAEPVASDAAATTDAAASPTPGLSPLASPGSEPPSMALSPTTDGSQRLLFSHDLVSGRYRSSVRFGLVRMIHGEEDFNSDSDIDDGGGRGGGGDGGGGGGGRVPCGSDTESPVDTPSRPLCQGFVRVQWYPEGGKQDVKETKVPHNVYS</sequence>
<evidence type="ECO:0000256" key="1">
    <source>
        <dbReference type="SAM" id="MobiDB-lite"/>
    </source>
</evidence>
<comment type="caution">
    <text evidence="3">The sequence shown here is derived from an EMBL/GenBank/DDBJ whole genome shotgun (WGS) entry which is preliminary data.</text>
</comment>
<dbReference type="InterPro" id="IPR057732">
    <property type="entry name" value="SH3-A_UBE2O"/>
</dbReference>
<evidence type="ECO:0000313" key="4">
    <source>
        <dbReference type="Proteomes" id="UP000314294"/>
    </source>
</evidence>
<feature type="region of interest" description="Disordered" evidence="1">
    <location>
        <begin position="74"/>
        <end position="120"/>
    </location>
</feature>
<keyword evidence="4" id="KW-1185">Reference proteome</keyword>
<accession>A0A4Z2HV50</accession>
<evidence type="ECO:0000259" key="2">
    <source>
        <dbReference type="Pfam" id="PF23048"/>
    </source>
</evidence>
<protein>
    <submittedName>
        <fullName evidence="3">(E3-independent) E2 ubiquitin-conjugating enzyme UBE2O</fullName>
    </submittedName>
</protein>
<feature type="compositionally biased region" description="Low complexity" evidence="1">
    <location>
        <begin position="1"/>
        <end position="18"/>
    </location>
</feature>
<name>A0A4Z2HV50_9TELE</name>
<dbReference type="OrthoDB" id="8944218at2759"/>
<feature type="domain" description="UBE2O N-terminal SH3-A" evidence="2">
    <location>
        <begin position="49"/>
        <end position="145"/>
    </location>
</feature>
<gene>
    <name evidence="3" type="primary">Ube2o_0</name>
    <name evidence="3" type="ORF">EYF80_020334</name>
</gene>
<feature type="compositionally biased region" description="Gly residues" evidence="1">
    <location>
        <begin position="88"/>
        <end position="103"/>
    </location>
</feature>
<proteinExistence type="predicted"/>
<feature type="compositionally biased region" description="Acidic residues" evidence="1">
    <location>
        <begin position="76"/>
        <end position="85"/>
    </location>
</feature>
<dbReference type="EMBL" id="SRLO01000175">
    <property type="protein sequence ID" value="TNN69500.1"/>
    <property type="molecule type" value="Genomic_DNA"/>
</dbReference>
<evidence type="ECO:0000313" key="3">
    <source>
        <dbReference type="EMBL" id="TNN69500.1"/>
    </source>
</evidence>
<dbReference type="Pfam" id="PF23048">
    <property type="entry name" value="SH3-A_UBE2O"/>
    <property type="match status" value="1"/>
</dbReference>
<organism evidence="3 4">
    <name type="scientific">Liparis tanakae</name>
    <name type="common">Tanaka's snailfish</name>
    <dbReference type="NCBI Taxonomy" id="230148"/>
    <lineage>
        <taxon>Eukaryota</taxon>
        <taxon>Metazoa</taxon>
        <taxon>Chordata</taxon>
        <taxon>Craniata</taxon>
        <taxon>Vertebrata</taxon>
        <taxon>Euteleostomi</taxon>
        <taxon>Actinopterygii</taxon>
        <taxon>Neopterygii</taxon>
        <taxon>Teleostei</taxon>
        <taxon>Neoteleostei</taxon>
        <taxon>Acanthomorphata</taxon>
        <taxon>Eupercaria</taxon>
        <taxon>Perciformes</taxon>
        <taxon>Cottioidei</taxon>
        <taxon>Cottales</taxon>
        <taxon>Liparidae</taxon>
        <taxon>Liparis</taxon>
    </lineage>
</organism>
<feature type="region of interest" description="Disordered" evidence="1">
    <location>
        <begin position="1"/>
        <end position="44"/>
    </location>
</feature>
<dbReference type="Proteomes" id="UP000314294">
    <property type="component" value="Unassembled WGS sequence"/>
</dbReference>
<dbReference type="AlphaFoldDB" id="A0A4Z2HV50"/>